<evidence type="ECO:0000313" key="2">
    <source>
        <dbReference type="EMBL" id="CDZ47821.1"/>
    </source>
</evidence>
<sequence>MTVVPGTPSPNSQEDVNPRIDDLIPWVHRMAGRFVRSDREAGALADRTIIEAKLQLPLGQTSQALRLQLFRLMLKNFAAHSSTERNRS</sequence>
<proteinExistence type="predicted"/>
<dbReference type="Proteomes" id="UP000039660">
    <property type="component" value="Unassembled WGS sequence"/>
</dbReference>
<dbReference type="AlphaFoldDB" id="A0A0T7GKL5"/>
<gene>
    <name evidence="1" type="ORF">NGAL_HAMBI1145_20310</name>
    <name evidence="2" type="ORF">NGAL_HAMBI1189_21010</name>
</gene>
<name>A0A0T7GKL5_NEOGA</name>
<protein>
    <submittedName>
        <fullName evidence="2">Uncharacterized protein</fullName>
    </submittedName>
</protein>
<evidence type="ECO:0000313" key="4">
    <source>
        <dbReference type="Proteomes" id="UP000046176"/>
    </source>
</evidence>
<reference evidence="3 4" key="1">
    <citation type="submission" date="2014-08" db="EMBL/GenBank/DDBJ databases">
        <authorList>
            <person name="Chen Y.-H."/>
        </authorList>
    </citation>
    <scope>NUCLEOTIDE SEQUENCE [LARGE SCALE GENOMIC DNA]</scope>
</reference>
<dbReference type="OrthoDB" id="10002157at2"/>
<dbReference type="Proteomes" id="UP000046176">
    <property type="component" value="Unassembled WGS sequence"/>
</dbReference>
<dbReference type="EMBL" id="CCRH01000005">
    <property type="protein sequence ID" value="CDZ33889.1"/>
    <property type="molecule type" value="Genomic_DNA"/>
</dbReference>
<dbReference type="RefSeq" id="WP_046633962.1">
    <property type="nucleotide sequence ID" value="NZ_CCRH01000005.1"/>
</dbReference>
<accession>A0A0T7GKL5</accession>
<evidence type="ECO:0000313" key="1">
    <source>
        <dbReference type="EMBL" id="CDZ33889.1"/>
    </source>
</evidence>
<organism evidence="2 3">
    <name type="scientific">Neorhizobium galegae bv. officinalis</name>
    <dbReference type="NCBI Taxonomy" id="323656"/>
    <lineage>
        <taxon>Bacteria</taxon>
        <taxon>Pseudomonadati</taxon>
        <taxon>Pseudomonadota</taxon>
        <taxon>Alphaproteobacteria</taxon>
        <taxon>Hyphomicrobiales</taxon>
        <taxon>Rhizobiaceae</taxon>
        <taxon>Rhizobium/Agrobacterium group</taxon>
        <taxon>Neorhizobium</taxon>
    </lineage>
</organism>
<evidence type="ECO:0000313" key="3">
    <source>
        <dbReference type="Proteomes" id="UP000039660"/>
    </source>
</evidence>
<dbReference type="EMBL" id="CCRK01000004">
    <property type="protein sequence ID" value="CDZ47821.1"/>
    <property type="molecule type" value="Genomic_DNA"/>
</dbReference>